<dbReference type="CDD" id="cd22160">
    <property type="entry name" value="F-box_AtFBL13-like"/>
    <property type="match status" value="1"/>
</dbReference>
<accession>G7IAW5</accession>
<feature type="domain" description="F-box" evidence="1">
    <location>
        <begin position="7"/>
        <end position="54"/>
    </location>
</feature>
<sequence>MENSPPVDRISHLPDDILCIILSFLPTKFAFTTTVLSKRWKPLFTLSTQLIKTLHLSCHSTNWQLFDRWIRNAKCHPVENLQIISSACVIRPSIFRFPTLVVLKLKRLKVVDDISVDLPLLKTLHLDKVRLKNKQNFNKLLHGCPILEDLIANIYYIEPAPQPEEVFTLSTATATGEFKILSKLIRAKINVCDVPFRAIHNVEFLSLTINFYNRGSPIFRDLINLQLSMFYFHHWDHVMEVLQHCPKLQILLILKLSEDKINWKYPNFVPECISSHLISCTINYEGLEDELQFAKYILQNARLLGVMQITGTFLFKQKPSLQPLQELYSCPRISSECKLSIG</sequence>
<keyword evidence="4" id="KW-1185">Reference proteome</keyword>
<reference evidence="2 4" key="2">
    <citation type="journal article" date="2014" name="BMC Genomics">
        <title>An improved genome release (version Mt4.0) for the model legume Medicago truncatula.</title>
        <authorList>
            <person name="Tang H."/>
            <person name="Krishnakumar V."/>
            <person name="Bidwell S."/>
            <person name="Rosen B."/>
            <person name="Chan A."/>
            <person name="Zhou S."/>
            <person name="Gentzbittel L."/>
            <person name="Childs K.L."/>
            <person name="Yandell M."/>
            <person name="Gundlach H."/>
            <person name="Mayer K.F."/>
            <person name="Schwartz D.C."/>
            <person name="Town C.D."/>
        </authorList>
    </citation>
    <scope>GENOME REANNOTATION</scope>
    <source>
        <strain evidence="3 4">cv. Jemalong A17</strain>
    </source>
</reference>
<dbReference type="AlphaFoldDB" id="G7IAW5"/>
<dbReference type="Pfam" id="PF24758">
    <property type="entry name" value="LRR_At5g56370"/>
    <property type="match status" value="1"/>
</dbReference>
<dbReference type="InterPro" id="IPR006566">
    <property type="entry name" value="FBD"/>
</dbReference>
<protein>
    <submittedName>
        <fullName evidence="2">F-box/RNI/FBD-like domain protein</fullName>
    </submittedName>
</protein>
<dbReference type="Pfam" id="PF08387">
    <property type="entry name" value="FBD"/>
    <property type="match status" value="1"/>
</dbReference>
<dbReference type="PANTHER" id="PTHR31900:SF34">
    <property type="entry name" value="EMB|CAB62440.1-RELATED"/>
    <property type="match status" value="1"/>
</dbReference>
<gene>
    <name evidence="2" type="ordered locus">MTR_1g108800</name>
</gene>
<dbReference type="Pfam" id="PF00646">
    <property type="entry name" value="F-box"/>
    <property type="match status" value="1"/>
</dbReference>
<dbReference type="STRING" id="3880.G7IAW5"/>
<dbReference type="EnsemblPlants" id="AES62836">
    <property type="protein sequence ID" value="AES62836"/>
    <property type="gene ID" value="MTR_1g108800"/>
</dbReference>
<organism evidence="2 4">
    <name type="scientific">Medicago truncatula</name>
    <name type="common">Barrel medic</name>
    <name type="synonym">Medicago tribuloides</name>
    <dbReference type="NCBI Taxonomy" id="3880"/>
    <lineage>
        <taxon>Eukaryota</taxon>
        <taxon>Viridiplantae</taxon>
        <taxon>Streptophyta</taxon>
        <taxon>Embryophyta</taxon>
        <taxon>Tracheophyta</taxon>
        <taxon>Spermatophyta</taxon>
        <taxon>Magnoliopsida</taxon>
        <taxon>eudicotyledons</taxon>
        <taxon>Gunneridae</taxon>
        <taxon>Pentapetalae</taxon>
        <taxon>rosids</taxon>
        <taxon>fabids</taxon>
        <taxon>Fabales</taxon>
        <taxon>Fabaceae</taxon>
        <taxon>Papilionoideae</taxon>
        <taxon>50 kb inversion clade</taxon>
        <taxon>NPAAA clade</taxon>
        <taxon>Hologalegina</taxon>
        <taxon>IRL clade</taxon>
        <taxon>Trifolieae</taxon>
        <taxon>Medicago</taxon>
    </lineage>
</organism>
<dbReference type="InterPro" id="IPR050232">
    <property type="entry name" value="FBL13/AtMIF1-like"/>
</dbReference>
<evidence type="ECO:0000259" key="1">
    <source>
        <dbReference type="PROSITE" id="PS50181"/>
    </source>
</evidence>
<dbReference type="SUPFAM" id="SSF81383">
    <property type="entry name" value="F-box domain"/>
    <property type="match status" value="1"/>
</dbReference>
<dbReference type="InterPro" id="IPR055411">
    <property type="entry name" value="LRR_FXL15/At3g58940/PEG3-like"/>
</dbReference>
<dbReference type="InterPro" id="IPR036047">
    <property type="entry name" value="F-box-like_dom_sf"/>
</dbReference>
<dbReference type="Gene3D" id="3.80.10.10">
    <property type="entry name" value="Ribonuclease Inhibitor"/>
    <property type="match status" value="1"/>
</dbReference>
<dbReference type="InterPro" id="IPR032675">
    <property type="entry name" value="LRR_dom_sf"/>
</dbReference>
<dbReference type="SMART" id="SM00579">
    <property type="entry name" value="FBD"/>
    <property type="match status" value="1"/>
</dbReference>
<dbReference type="EMBL" id="CM001217">
    <property type="protein sequence ID" value="AES62836.1"/>
    <property type="molecule type" value="Genomic_DNA"/>
</dbReference>
<proteinExistence type="predicted"/>
<dbReference type="Proteomes" id="UP000002051">
    <property type="component" value="Unassembled WGS sequence"/>
</dbReference>
<dbReference type="PROSITE" id="PS50181">
    <property type="entry name" value="FBOX"/>
    <property type="match status" value="1"/>
</dbReference>
<name>G7IAW5_MEDTR</name>
<dbReference type="PaxDb" id="3880-AES62836"/>
<dbReference type="InterPro" id="IPR001810">
    <property type="entry name" value="F-box_dom"/>
</dbReference>
<dbReference type="OMA" id="YLELHIY"/>
<dbReference type="HOGENOM" id="CLU_010721_1_0_1"/>
<reference evidence="2 4" key="1">
    <citation type="journal article" date="2011" name="Nature">
        <title>The Medicago genome provides insight into the evolution of rhizobial symbioses.</title>
        <authorList>
            <person name="Young N.D."/>
            <person name="Debelle F."/>
            <person name="Oldroyd G.E."/>
            <person name="Geurts R."/>
            <person name="Cannon S.B."/>
            <person name="Udvardi M.K."/>
            <person name="Benedito V.A."/>
            <person name="Mayer K.F."/>
            <person name="Gouzy J."/>
            <person name="Schoof H."/>
            <person name="Van de Peer Y."/>
            <person name="Proost S."/>
            <person name="Cook D.R."/>
            <person name="Meyers B.C."/>
            <person name="Spannagl M."/>
            <person name="Cheung F."/>
            <person name="De Mita S."/>
            <person name="Krishnakumar V."/>
            <person name="Gundlach H."/>
            <person name="Zhou S."/>
            <person name="Mudge J."/>
            <person name="Bharti A.K."/>
            <person name="Murray J.D."/>
            <person name="Naoumkina M.A."/>
            <person name="Rosen B."/>
            <person name="Silverstein K.A."/>
            <person name="Tang H."/>
            <person name="Rombauts S."/>
            <person name="Zhao P.X."/>
            <person name="Zhou P."/>
            <person name="Barbe V."/>
            <person name="Bardou P."/>
            <person name="Bechner M."/>
            <person name="Bellec A."/>
            <person name="Berger A."/>
            <person name="Berges H."/>
            <person name="Bidwell S."/>
            <person name="Bisseling T."/>
            <person name="Choisne N."/>
            <person name="Couloux A."/>
            <person name="Denny R."/>
            <person name="Deshpande S."/>
            <person name="Dai X."/>
            <person name="Doyle J.J."/>
            <person name="Dudez A.M."/>
            <person name="Farmer A.D."/>
            <person name="Fouteau S."/>
            <person name="Franken C."/>
            <person name="Gibelin C."/>
            <person name="Gish J."/>
            <person name="Goldstein S."/>
            <person name="Gonzalez A.J."/>
            <person name="Green P.J."/>
            <person name="Hallab A."/>
            <person name="Hartog M."/>
            <person name="Hua A."/>
            <person name="Humphray S.J."/>
            <person name="Jeong D.H."/>
            <person name="Jing Y."/>
            <person name="Jocker A."/>
            <person name="Kenton S.M."/>
            <person name="Kim D.J."/>
            <person name="Klee K."/>
            <person name="Lai H."/>
            <person name="Lang C."/>
            <person name="Lin S."/>
            <person name="Macmil S.L."/>
            <person name="Magdelenat G."/>
            <person name="Matthews L."/>
            <person name="McCorrison J."/>
            <person name="Monaghan E.L."/>
            <person name="Mun J.H."/>
            <person name="Najar F.Z."/>
            <person name="Nicholson C."/>
            <person name="Noirot C."/>
            <person name="O'Bleness M."/>
            <person name="Paule C.R."/>
            <person name="Poulain J."/>
            <person name="Prion F."/>
            <person name="Qin B."/>
            <person name="Qu C."/>
            <person name="Retzel E.F."/>
            <person name="Riddle C."/>
            <person name="Sallet E."/>
            <person name="Samain S."/>
            <person name="Samson N."/>
            <person name="Sanders I."/>
            <person name="Saurat O."/>
            <person name="Scarpelli C."/>
            <person name="Schiex T."/>
            <person name="Segurens B."/>
            <person name="Severin A.J."/>
            <person name="Sherrier D.J."/>
            <person name="Shi R."/>
            <person name="Sims S."/>
            <person name="Singer S.R."/>
            <person name="Sinharoy S."/>
            <person name="Sterck L."/>
            <person name="Viollet A."/>
            <person name="Wang B.B."/>
            <person name="Wang K."/>
            <person name="Wang M."/>
            <person name="Wang X."/>
            <person name="Warfsmann J."/>
            <person name="Weissenbach J."/>
            <person name="White D.D."/>
            <person name="White J.D."/>
            <person name="Wiley G.B."/>
            <person name="Wincker P."/>
            <person name="Xing Y."/>
            <person name="Yang L."/>
            <person name="Yao Z."/>
            <person name="Ying F."/>
            <person name="Zhai J."/>
            <person name="Zhou L."/>
            <person name="Zuber A."/>
            <person name="Denarie J."/>
            <person name="Dixon R.A."/>
            <person name="May G.D."/>
            <person name="Schwartz D.C."/>
            <person name="Rogers J."/>
            <person name="Quetier F."/>
            <person name="Town C.D."/>
            <person name="Roe B.A."/>
        </authorList>
    </citation>
    <scope>NUCLEOTIDE SEQUENCE [LARGE SCALE GENOMIC DNA]</scope>
    <source>
        <strain evidence="2">A17</strain>
        <strain evidence="3 4">cv. Jemalong A17</strain>
    </source>
</reference>
<evidence type="ECO:0000313" key="2">
    <source>
        <dbReference type="EMBL" id="AES62836.1"/>
    </source>
</evidence>
<reference evidence="3" key="3">
    <citation type="submission" date="2015-04" db="UniProtKB">
        <authorList>
            <consortium name="EnsemblPlants"/>
        </authorList>
    </citation>
    <scope>IDENTIFICATION</scope>
    <source>
        <strain evidence="3">cv. Jemalong A17</strain>
    </source>
</reference>
<dbReference type="InterPro" id="IPR053781">
    <property type="entry name" value="F-box_AtFBL13-like"/>
</dbReference>
<evidence type="ECO:0000313" key="3">
    <source>
        <dbReference type="EnsemblPlants" id="AES62836"/>
    </source>
</evidence>
<dbReference type="PANTHER" id="PTHR31900">
    <property type="entry name" value="F-BOX/RNI SUPERFAMILY PROTEIN-RELATED"/>
    <property type="match status" value="1"/>
</dbReference>
<evidence type="ECO:0000313" key="4">
    <source>
        <dbReference type="Proteomes" id="UP000002051"/>
    </source>
</evidence>